<dbReference type="OrthoDB" id="6926156at2"/>
<dbReference type="AlphaFoldDB" id="A0A1J0EF24"/>
<sequence>MPLHECPHTFEELAATVLPAHMSRMRVSLADPREMEVFAEPGVGVKTLLKNFGLPQDFSGCYVLLDKDSPIYVGISRGVIGRLRQHVFGKTHFDASLAFRIAMAKHPDRTIAKLTRSEAMEDPLFGTSFMEAQVYLRSLQVAAIAIENALELYVFEPYCAVDLDTHQWNSFETH</sequence>
<evidence type="ECO:0000313" key="1">
    <source>
        <dbReference type="EMBL" id="APC14649.1"/>
    </source>
</evidence>
<gene>
    <name evidence="1" type="ORF">BLL42_02460</name>
</gene>
<dbReference type="EMBL" id="CP017886">
    <property type="protein sequence ID" value="APC14649.1"/>
    <property type="molecule type" value="Genomic_DNA"/>
</dbReference>
<protein>
    <submittedName>
        <fullName evidence="1">Excinuclease ABC subunit C</fullName>
    </submittedName>
</protein>
<proteinExistence type="predicted"/>
<evidence type="ECO:0000313" key="2">
    <source>
        <dbReference type="Proteomes" id="UP000182567"/>
    </source>
</evidence>
<dbReference type="Proteomes" id="UP000182567">
    <property type="component" value="Chromosome"/>
</dbReference>
<name>A0A1J0EF24_9PSED</name>
<dbReference type="GeneID" id="46907064"/>
<dbReference type="CDD" id="cd00719">
    <property type="entry name" value="GIY-YIG_SF"/>
    <property type="match status" value="1"/>
</dbReference>
<dbReference type="RefSeq" id="WP_071550650.1">
    <property type="nucleotide sequence ID" value="NZ_CP017886.1"/>
</dbReference>
<dbReference type="SUPFAM" id="SSF82771">
    <property type="entry name" value="GIY-YIG endonuclease"/>
    <property type="match status" value="1"/>
</dbReference>
<accession>A0A1J0EF24</accession>
<organism evidence="1 2">
    <name type="scientific">Pseudomonas frederiksbergensis</name>
    <dbReference type="NCBI Taxonomy" id="104087"/>
    <lineage>
        <taxon>Bacteria</taxon>
        <taxon>Pseudomonadati</taxon>
        <taxon>Pseudomonadota</taxon>
        <taxon>Gammaproteobacteria</taxon>
        <taxon>Pseudomonadales</taxon>
        <taxon>Pseudomonadaceae</taxon>
        <taxon>Pseudomonas</taxon>
    </lineage>
</organism>
<reference evidence="2" key="1">
    <citation type="submission" date="2016-10" db="EMBL/GenBank/DDBJ databases">
        <title>Pseudomonas frederiksbergensis ERGS4:02 complete genome.</title>
        <authorList>
            <person name="Kumar R."/>
            <person name="Acharya V."/>
            <person name="Singh D."/>
        </authorList>
    </citation>
    <scope>NUCLEOTIDE SEQUENCE [LARGE SCALE GENOMIC DNA]</scope>
    <source>
        <strain evidence="2">ERGS4:02</strain>
    </source>
</reference>
<dbReference type="InterPro" id="IPR035901">
    <property type="entry name" value="GIY-YIG_endonuc_sf"/>
</dbReference>